<name>A0A9D1XQP4_9BACT</name>
<accession>A0A9D1XQP4</accession>
<feature type="compositionally biased region" description="Acidic residues" evidence="1">
    <location>
        <begin position="269"/>
        <end position="284"/>
    </location>
</feature>
<organism evidence="2 3">
    <name type="scientific">Candidatus Parabacteroides intestinigallinarum</name>
    <dbReference type="NCBI Taxonomy" id="2838722"/>
    <lineage>
        <taxon>Bacteria</taxon>
        <taxon>Pseudomonadati</taxon>
        <taxon>Bacteroidota</taxon>
        <taxon>Bacteroidia</taxon>
        <taxon>Bacteroidales</taxon>
        <taxon>Tannerellaceae</taxon>
        <taxon>Parabacteroides</taxon>
    </lineage>
</organism>
<protein>
    <submittedName>
        <fullName evidence="2">Uncharacterized protein</fullName>
    </submittedName>
</protein>
<evidence type="ECO:0000313" key="3">
    <source>
        <dbReference type="Proteomes" id="UP000823847"/>
    </source>
</evidence>
<comment type="caution">
    <text evidence="2">The sequence shown here is derived from an EMBL/GenBank/DDBJ whole genome shotgun (WGS) entry which is preliminary data.</text>
</comment>
<feature type="compositionally biased region" description="Low complexity" evidence="1">
    <location>
        <begin position="240"/>
        <end position="259"/>
    </location>
</feature>
<dbReference type="Pfam" id="PF19775">
    <property type="entry name" value="DUF6261"/>
    <property type="match status" value="1"/>
</dbReference>
<reference evidence="2" key="2">
    <citation type="submission" date="2021-04" db="EMBL/GenBank/DDBJ databases">
        <authorList>
            <person name="Gilroy R."/>
        </authorList>
    </citation>
    <scope>NUCLEOTIDE SEQUENCE</scope>
    <source>
        <strain evidence="2">ChiHecec2B26-12326</strain>
    </source>
</reference>
<sequence>MKEIVFDFSRHAAKNAQHVEFMRSVLEVVTEEVAMAQGFAAQRDAFAAAVDDEVARFQPEKAFLDTPEITAADALRDNTFLFQKSLSKAYADYCPDAELRKSGQTAFFLFNERDDAYRQDYLSETATLADLAGKMREEPYAAALAAIGLEGAADELEAANEAFREVYYKRATVDRQRVFSVGMKELRGRADDAFDALAKAINALYLVNEMTTKDEGKRTALAALIDDVNTYVVRLRKTMGGTASSSGTEGEEGGSTPTDPTNPDPSEPGGEEPGGEETDSPGNI</sequence>
<evidence type="ECO:0000256" key="1">
    <source>
        <dbReference type="SAM" id="MobiDB-lite"/>
    </source>
</evidence>
<dbReference type="AlphaFoldDB" id="A0A9D1XQP4"/>
<feature type="region of interest" description="Disordered" evidence="1">
    <location>
        <begin position="239"/>
        <end position="284"/>
    </location>
</feature>
<dbReference type="EMBL" id="DXEN01000015">
    <property type="protein sequence ID" value="HIX85521.1"/>
    <property type="molecule type" value="Genomic_DNA"/>
</dbReference>
<dbReference type="InterPro" id="IPR046228">
    <property type="entry name" value="DUF6261"/>
</dbReference>
<reference evidence="2" key="1">
    <citation type="journal article" date="2021" name="PeerJ">
        <title>Extensive microbial diversity within the chicken gut microbiome revealed by metagenomics and culture.</title>
        <authorList>
            <person name="Gilroy R."/>
            <person name="Ravi A."/>
            <person name="Getino M."/>
            <person name="Pursley I."/>
            <person name="Horton D.L."/>
            <person name="Alikhan N.F."/>
            <person name="Baker D."/>
            <person name="Gharbi K."/>
            <person name="Hall N."/>
            <person name="Watson M."/>
            <person name="Adriaenssens E.M."/>
            <person name="Foster-Nyarko E."/>
            <person name="Jarju S."/>
            <person name="Secka A."/>
            <person name="Antonio M."/>
            <person name="Oren A."/>
            <person name="Chaudhuri R.R."/>
            <person name="La Ragione R."/>
            <person name="Hildebrand F."/>
            <person name="Pallen M.J."/>
        </authorList>
    </citation>
    <scope>NUCLEOTIDE SEQUENCE</scope>
    <source>
        <strain evidence="2">ChiHecec2B26-12326</strain>
    </source>
</reference>
<proteinExistence type="predicted"/>
<gene>
    <name evidence="2" type="ORF">H9848_02785</name>
</gene>
<evidence type="ECO:0000313" key="2">
    <source>
        <dbReference type="EMBL" id="HIX85521.1"/>
    </source>
</evidence>
<dbReference type="Proteomes" id="UP000823847">
    <property type="component" value="Unassembled WGS sequence"/>
</dbReference>